<evidence type="ECO:0000313" key="4">
    <source>
        <dbReference type="Proteomes" id="UP000075886"/>
    </source>
</evidence>
<feature type="transmembrane region" description="Helical" evidence="2">
    <location>
        <begin position="37"/>
        <end position="54"/>
    </location>
</feature>
<keyword evidence="2" id="KW-0472">Membrane</keyword>
<dbReference type="Proteomes" id="UP000075886">
    <property type="component" value="Unassembled WGS sequence"/>
</dbReference>
<organism evidence="3 4">
    <name type="scientific">Anopheles farauti</name>
    <dbReference type="NCBI Taxonomy" id="69004"/>
    <lineage>
        <taxon>Eukaryota</taxon>
        <taxon>Metazoa</taxon>
        <taxon>Ecdysozoa</taxon>
        <taxon>Arthropoda</taxon>
        <taxon>Hexapoda</taxon>
        <taxon>Insecta</taxon>
        <taxon>Pterygota</taxon>
        <taxon>Neoptera</taxon>
        <taxon>Endopterygota</taxon>
        <taxon>Diptera</taxon>
        <taxon>Nematocera</taxon>
        <taxon>Culicoidea</taxon>
        <taxon>Culicidae</taxon>
        <taxon>Anophelinae</taxon>
        <taxon>Anopheles</taxon>
    </lineage>
</organism>
<proteinExistence type="predicted"/>
<evidence type="ECO:0000313" key="3">
    <source>
        <dbReference type="EnsemblMetazoa" id="AFAF001014-PA"/>
    </source>
</evidence>
<protein>
    <submittedName>
        <fullName evidence="3">Uncharacterized protein</fullName>
    </submittedName>
</protein>
<reference evidence="4" key="1">
    <citation type="submission" date="2014-01" db="EMBL/GenBank/DDBJ databases">
        <title>The Genome Sequence of Anopheles farauti FAR1 (V2).</title>
        <authorList>
            <consortium name="The Broad Institute Genomics Platform"/>
            <person name="Neafsey D.E."/>
            <person name="Besansky N."/>
            <person name="Howell P."/>
            <person name="Walton C."/>
            <person name="Young S.K."/>
            <person name="Zeng Q."/>
            <person name="Gargeya S."/>
            <person name="Fitzgerald M."/>
            <person name="Haas B."/>
            <person name="Abouelleil A."/>
            <person name="Allen A.W."/>
            <person name="Alvarado L."/>
            <person name="Arachchi H.M."/>
            <person name="Berlin A.M."/>
            <person name="Chapman S.B."/>
            <person name="Gainer-Dewar J."/>
            <person name="Goldberg J."/>
            <person name="Griggs A."/>
            <person name="Gujja S."/>
            <person name="Hansen M."/>
            <person name="Howarth C."/>
            <person name="Imamovic A."/>
            <person name="Ireland A."/>
            <person name="Larimer J."/>
            <person name="McCowan C."/>
            <person name="Murphy C."/>
            <person name="Pearson M."/>
            <person name="Poon T.W."/>
            <person name="Priest M."/>
            <person name="Roberts A."/>
            <person name="Saif S."/>
            <person name="Shea T."/>
            <person name="Sisk P."/>
            <person name="Sykes S."/>
            <person name="Wortman J."/>
            <person name="Nusbaum C."/>
            <person name="Birren B."/>
        </authorList>
    </citation>
    <scope>NUCLEOTIDE SEQUENCE [LARGE SCALE GENOMIC DNA]</scope>
    <source>
        <strain evidence="4">FAR1</strain>
    </source>
</reference>
<feature type="compositionally biased region" description="Basic and acidic residues" evidence="1">
    <location>
        <begin position="81"/>
        <end position="103"/>
    </location>
</feature>
<sequence>MCSKGVLNLGLVFCFVLALPLVTFTVRFHSPASRQDFSLLAIAIVVGCFAGGRSESWRCRLIVARHRARLRCGGAGSEGRPTAERRQRQQLDKDDLGRTEHEEKHKHRDVRLRLMGLSGCREALRTADCRWRFQQRGQRLDHQHREHHFDRVDAFFSCWLVCLLYSSTHAHAKLMSATFRGAGPTGTGWYGSVQRCAIDALRRGDSIAVARLDLVTSAPP</sequence>
<keyword evidence="2" id="KW-1133">Transmembrane helix</keyword>
<evidence type="ECO:0000256" key="1">
    <source>
        <dbReference type="SAM" id="MobiDB-lite"/>
    </source>
</evidence>
<dbReference type="EnsemblMetazoa" id="AFAF001014-RA">
    <property type="protein sequence ID" value="AFAF001014-PA"/>
    <property type="gene ID" value="AFAF001014"/>
</dbReference>
<name>A0A182Q156_9DIPT</name>
<feature type="region of interest" description="Disordered" evidence="1">
    <location>
        <begin position="73"/>
        <end position="104"/>
    </location>
</feature>
<dbReference type="VEuPathDB" id="VectorBase:AFAF001014"/>
<keyword evidence="2" id="KW-0812">Transmembrane</keyword>
<feature type="transmembrane region" description="Helical" evidence="2">
    <location>
        <begin position="6"/>
        <end position="25"/>
    </location>
</feature>
<accession>A0A182Q156</accession>
<evidence type="ECO:0000256" key="2">
    <source>
        <dbReference type="SAM" id="Phobius"/>
    </source>
</evidence>
<dbReference type="EMBL" id="AXCN02000446">
    <property type="status" value="NOT_ANNOTATED_CDS"/>
    <property type="molecule type" value="Genomic_DNA"/>
</dbReference>
<keyword evidence="4" id="KW-1185">Reference proteome</keyword>
<reference evidence="3" key="2">
    <citation type="submission" date="2020-05" db="UniProtKB">
        <authorList>
            <consortium name="EnsemblMetazoa"/>
        </authorList>
    </citation>
    <scope>IDENTIFICATION</scope>
    <source>
        <strain evidence="3">FAR1</strain>
    </source>
</reference>
<dbReference type="AlphaFoldDB" id="A0A182Q156"/>